<name>A0A059CT42_EUCGR</name>
<feature type="compositionally biased region" description="Polar residues" evidence="1">
    <location>
        <begin position="255"/>
        <end position="269"/>
    </location>
</feature>
<protein>
    <submittedName>
        <fullName evidence="2">Uncharacterized protein</fullName>
    </submittedName>
</protein>
<gene>
    <name evidence="2" type="ORF">EUGRSUZ_C02995</name>
</gene>
<sequence length="330" mass="34109">MGESETDGTFSLNDSQSKLGDAECLEAMRNGRQMRDGRILHYGSVDGGKTVSVENRKEYKEELGEPANRNNVVRSSCQGIEHDEISNKATTKVEDHRDFSSVKRDRTVKNDQVIAKTSGGSGTRCASSPGRDLSERGKARGMTSTSRKSKASRPGRDTASTFGKGVASNSGRGIASSSQSSVTSSSGRGGNSSSKKGATLSSGRVTALSLQRGRGSCSRGTTEKGASPSSGRGIASSSRNSATMSTERGRLGKGPTSSSRMDTTLSLGTGATKMGTRRGRGSTSEKGATVSSGRTTLSFGGGVAKMGTSLISGMDKGPSSAETESKTPRS</sequence>
<organism evidence="2">
    <name type="scientific">Eucalyptus grandis</name>
    <name type="common">Flooded gum</name>
    <dbReference type="NCBI Taxonomy" id="71139"/>
    <lineage>
        <taxon>Eukaryota</taxon>
        <taxon>Viridiplantae</taxon>
        <taxon>Streptophyta</taxon>
        <taxon>Embryophyta</taxon>
        <taxon>Tracheophyta</taxon>
        <taxon>Spermatophyta</taxon>
        <taxon>Magnoliopsida</taxon>
        <taxon>eudicotyledons</taxon>
        <taxon>Gunneridae</taxon>
        <taxon>Pentapetalae</taxon>
        <taxon>rosids</taxon>
        <taxon>malvids</taxon>
        <taxon>Myrtales</taxon>
        <taxon>Myrtaceae</taxon>
        <taxon>Myrtoideae</taxon>
        <taxon>Eucalypteae</taxon>
        <taxon>Eucalyptus</taxon>
    </lineage>
</organism>
<feature type="compositionally biased region" description="Polar residues" evidence="1">
    <location>
        <begin position="195"/>
        <end position="204"/>
    </location>
</feature>
<evidence type="ECO:0000256" key="1">
    <source>
        <dbReference type="SAM" id="MobiDB-lite"/>
    </source>
</evidence>
<feature type="region of interest" description="Disordered" evidence="1">
    <location>
        <begin position="60"/>
        <end position="330"/>
    </location>
</feature>
<feature type="compositionally biased region" description="Low complexity" evidence="1">
    <location>
        <begin position="167"/>
        <end position="194"/>
    </location>
</feature>
<feature type="compositionally biased region" description="Low complexity" evidence="1">
    <location>
        <begin position="225"/>
        <end position="242"/>
    </location>
</feature>
<reference evidence="2" key="1">
    <citation type="submission" date="2013-07" db="EMBL/GenBank/DDBJ databases">
        <title>The genome of Eucalyptus grandis.</title>
        <authorList>
            <person name="Schmutz J."/>
            <person name="Hayes R."/>
            <person name="Myburg A."/>
            <person name="Tuskan G."/>
            <person name="Grattapaglia D."/>
            <person name="Rokhsar D.S."/>
        </authorList>
    </citation>
    <scope>NUCLEOTIDE SEQUENCE</scope>
    <source>
        <tissue evidence="2">Leaf extractions</tissue>
    </source>
</reference>
<feature type="compositionally biased region" description="Basic and acidic residues" evidence="1">
    <location>
        <begin position="80"/>
        <end position="109"/>
    </location>
</feature>
<evidence type="ECO:0000313" key="2">
    <source>
        <dbReference type="EMBL" id="KCW81633.1"/>
    </source>
</evidence>
<proteinExistence type="predicted"/>
<feature type="compositionally biased region" description="Polar residues" evidence="1">
    <location>
        <begin position="68"/>
        <end position="78"/>
    </location>
</feature>
<dbReference type="EMBL" id="KK198755">
    <property type="protein sequence ID" value="KCW81633.1"/>
    <property type="molecule type" value="Genomic_DNA"/>
</dbReference>
<accession>A0A059CT42</accession>
<feature type="compositionally biased region" description="Polar residues" evidence="1">
    <location>
        <begin position="281"/>
        <end position="298"/>
    </location>
</feature>
<dbReference type="InParanoid" id="A0A059CT42"/>
<dbReference type="Gramene" id="KCW81633">
    <property type="protein sequence ID" value="KCW81633"/>
    <property type="gene ID" value="EUGRSUZ_C02995"/>
</dbReference>
<dbReference type="AlphaFoldDB" id="A0A059CT42"/>